<keyword evidence="3" id="KW-1185">Reference proteome</keyword>
<comment type="caution">
    <text evidence="2">The sequence shown here is derived from an EMBL/GenBank/DDBJ whole genome shotgun (WGS) entry which is preliminary data.</text>
</comment>
<reference evidence="2 3" key="1">
    <citation type="submission" date="2020-08" db="EMBL/GenBank/DDBJ databases">
        <title>Genomic Encyclopedia of Type Strains, Phase IV (KMG-V): Genome sequencing to study the core and pangenomes of soil and plant-associated prokaryotes.</title>
        <authorList>
            <person name="Whitman W."/>
        </authorList>
    </citation>
    <scope>NUCLEOTIDE SEQUENCE [LARGE SCALE GENOMIC DNA]</scope>
    <source>
        <strain evidence="2 3">X5P2</strain>
    </source>
</reference>
<dbReference type="AlphaFoldDB" id="A0A9X0QC82"/>
<evidence type="ECO:0000313" key="2">
    <source>
        <dbReference type="EMBL" id="MBB5327707.1"/>
    </source>
</evidence>
<keyword evidence="1" id="KW-0472">Membrane</keyword>
<sequence>MESATISIHVRRVGLLQPLGAGGFRVLLALGAVGGVYMTMHATLAILMSGGIGRDL</sequence>
<name>A0A9X0QC82_9BACT</name>
<gene>
    <name evidence="2" type="ORF">HDF14_001313</name>
</gene>
<feature type="transmembrane region" description="Helical" evidence="1">
    <location>
        <begin position="26"/>
        <end position="47"/>
    </location>
</feature>
<keyword evidence="1" id="KW-1133">Transmembrane helix</keyword>
<dbReference type="EMBL" id="JACHEB010000003">
    <property type="protein sequence ID" value="MBB5327707.1"/>
    <property type="molecule type" value="Genomic_DNA"/>
</dbReference>
<protein>
    <submittedName>
        <fullName evidence="2">Uncharacterized protein</fullName>
    </submittedName>
</protein>
<evidence type="ECO:0000313" key="3">
    <source>
        <dbReference type="Proteomes" id="UP000535182"/>
    </source>
</evidence>
<dbReference type="Proteomes" id="UP000535182">
    <property type="component" value="Unassembled WGS sequence"/>
</dbReference>
<proteinExistence type="predicted"/>
<organism evidence="2 3">
    <name type="scientific">Tunturiibacter gelidiferens</name>
    <dbReference type="NCBI Taxonomy" id="3069689"/>
    <lineage>
        <taxon>Bacteria</taxon>
        <taxon>Pseudomonadati</taxon>
        <taxon>Acidobacteriota</taxon>
        <taxon>Terriglobia</taxon>
        <taxon>Terriglobales</taxon>
        <taxon>Acidobacteriaceae</taxon>
        <taxon>Tunturiibacter</taxon>
    </lineage>
</organism>
<evidence type="ECO:0000256" key="1">
    <source>
        <dbReference type="SAM" id="Phobius"/>
    </source>
</evidence>
<accession>A0A9X0QC82</accession>
<dbReference type="RefSeq" id="WP_183974679.1">
    <property type="nucleotide sequence ID" value="NZ_JACHEB010000003.1"/>
</dbReference>
<keyword evidence="1" id="KW-0812">Transmembrane</keyword>